<keyword evidence="11" id="KW-1185">Reference proteome</keyword>
<evidence type="ECO:0000256" key="7">
    <source>
        <dbReference type="ARBA" id="ARBA00023054"/>
    </source>
</evidence>
<name>A0A9P4ICI4_9PEZI</name>
<feature type="compositionally biased region" description="Polar residues" evidence="9">
    <location>
        <begin position="875"/>
        <end position="886"/>
    </location>
</feature>
<gene>
    <name evidence="10" type="ORF">NA57DRAFT_77745</name>
</gene>
<protein>
    <recommendedName>
        <fullName evidence="4 8">Stress response protein NST1</fullName>
    </recommendedName>
</protein>
<feature type="compositionally biased region" description="Basic and acidic residues" evidence="9">
    <location>
        <begin position="507"/>
        <end position="647"/>
    </location>
</feature>
<dbReference type="AlphaFoldDB" id="A0A9P4ICI4"/>
<keyword evidence="6 8" id="KW-0346">Stress response</keyword>
<feature type="region of interest" description="Disordered" evidence="9">
    <location>
        <begin position="376"/>
        <end position="438"/>
    </location>
</feature>
<dbReference type="InterPro" id="IPR025279">
    <property type="entry name" value="NST1"/>
</dbReference>
<dbReference type="PANTHER" id="PTHR31780">
    <property type="entry name" value="STRESS RESPONSE PROTEIN NST1-RELATED"/>
    <property type="match status" value="1"/>
</dbReference>
<keyword evidence="7 8" id="KW-0175">Coiled coil</keyword>
<sequence length="1186" mass="131066">MKQKNKRRQNAPAKPTGPTTTTTTPPKLPMHAQPESALALPETTSADQGYPEGEPYDPANGDDPDYSDDYGDQYHPDDANGVYSADHITANGSRKKSKKKRKNKGPGGEVPYDDLASSGYVPGHAHGGPPPPPPPPPSMARPVVKSRGEKDRIWNTSTQEERERIKEFWLSLGEEERKSLVKIEKEAVLRKMKEQQKHSCSCTVCGRKRTAIEEELEVLYDAYYEELEQRSNDITWRPGPLRFTSKESQQVNRIDPNRILPPASAGPRLRELADDEDPDLEDDELDEDEYSDDYADDDDYSEEDAYAPHPPGPAADLFNFGQHLTVKGKKAAEFLMSFRALVTSTGGILTVADDLLKNDGKKFIEMMEQLAERRMQREEEAQFAAAGMSHPHQDYGHNHGDPDDEYDDEDDYDSQDYDDEDEDEDDMDTMTEEQRMQEGRRMFQIFAARMFEQRVLQAYREKVARERQEKLLEELQEEDNSKLQKEAKKARDAQKKKDKKRAQQQAKAEEKARKDAEVAAEEAARKAEEEKKQDEQRRKKEEQRQKREAEKKAQEEERQKKEAERLRRQQQERERQQEAERKVREQKAAEKKAREEAKKKEREEREAREKEVREKKALEEKDRKEREAKEKEEHDARERARKEEEAARVPIQPPLMKRPSGPAAVPIPPGLHKQPSFSPQVAVATPAIPKAPTPNKPRQNSRQGSHGSSPKTPAVGPGKSTSPNHPAGPGGLKQPVQILTKPPTSQPQAQTQPQQSTSPIGQVMPPPGMPNAPFAQPPGFTNFPPQGQMMHNMAQRAPIGQNMPMFPHQTPQVPGQYRGFPPLNGVPPSMNGANMMPIGRGFSPEAPPGFQPQQPIGTPQAGNQLPPFSGASRESLPSHSRQQSGSDKPYEPPPIAPPISRPAPIQRPSSVKPHEIGEDNSSTNADVEDLTKHLGSKALLDDAEDEDIEPNSAETRRSSNQAPGLPRASTFASPFAPPSQLRADPFSSTWGTPGLGGFAPPGMPTANTWSTTSPHQGWAGSPFAGSVFGTPGVHAGPQNRRPQDVSLTRPQFVRKLVCAACRQLSGQHPTSDGWYELGIVGRQVDQLRPLSETPVPLPELLGILESNKPGTMFNGGGKIEVKHEAAGNRTMIKLEEAPGAIGTPGGHDALGGLGVSGMASPALNTALPFGGLGARNFLAGAGPGGF</sequence>
<evidence type="ECO:0000256" key="6">
    <source>
        <dbReference type="ARBA" id="ARBA00023016"/>
    </source>
</evidence>
<evidence type="ECO:0000256" key="9">
    <source>
        <dbReference type="SAM" id="MobiDB-lite"/>
    </source>
</evidence>
<comment type="function">
    <text evidence="1 8">May act as a negative regulator of salt tolerance.</text>
</comment>
<evidence type="ECO:0000256" key="2">
    <source>
        <dbReference type="ARBA" id="ARBA00004496"/>
    </source>
</evidence>
<feature type="region of interest" description="Disordered" evidence="9">
    <location>
        <begin position="1010"/>
        <end position="1045"/>
    </location>
</feature>
<feature type="compositionally biased region" description="Polar residues" evidence="9">
    <location>
        <begin position="851"/>
        <end position="863"/>
    </location>
</feature>
<evidence type="ECO:0000256" key="3">
    <source>
        <dbReference type="ARBA" id="ARBA00007112"/>
    </source>
</evidence>
<dbReference type="Pfam" id="PF13945">
    <property type="entry name" value="NST1"/>
    <property type="match status" value="1"/>
</dbReference>
<keyword evidence="5 8" id="KW-0963">Cytoplasm</keyword>
<dbReference type="EMBL" id="ML978128">
    <property type="protein sequence ID" value="KAF2097488.1"/>
    <property type="molecule type" value="Genomic_DNA"/>
</dbReference>
<feature type="compositionally biased region" description="Acidic residues" evidence="9">
    <location>
        <begin position="273"/>
        <end position="305"/>
    </location>
</feature>
<feature type="compositionally biased region" description="Pro residues" evidence="9">
    <location>
        <begin position="891"/>
        <end position="901"/>
    </location>
</feature>
<feature type="region of interest" description="Disordered" evidence="9">
    <location>
        <begin position="235"/>
        <end position="314"/>
    </location>
</feature>
<proteinExistence type="inferred from homology"/>
<comment type="caution">
    <text evidence="10">The sequence shown here is derived from an EMBL/GenBank/DDBJ whole genome shotgun (WGS) entry which is preliminary data.</text>
</comment>
<feature type="compositionally biased region" description="Pro residues" evidence="9">
    <location>
        <begin position="128"/>
        <end position="139"/>
    </location>
</feature>
<evidence type="ECO:0000256" key="1">
    <source>
        <dbReference type="ARBA" id="ARBA00002545"/>
    </source>
</evidence>
<evidence type="ECO:0000256" key="5">
    <source>
        <dbReference type="ARBA" id="ARBA00022490"/>
    </source>
</evidence>
<feature type="compositionally biased region" description="Basic and acidic residues" evidence="9">
    <location>
        <begin position="146"/>
        <end position="158"/>
    </location>
</feature>
<feature type="compositionally biased region" description="Basic and acidic residues" evidence="9">
    <location>
        <begin position="474"/>
        <end position="495"/>
    </location>
</feature>
<feature type="compositionally biased region" description="Low complexity" evidence="9">
    <location>
        <begin position="742"/>
        <end position="759"/>
    </location>
</feature>
<dbReference type="PANTHER" id="PTHR31780:SF10">
    <property type="entry name" value="LD36051P"/>
    <property type="match status" value="1"/>
</dbReference>
<organism evidence="10 11">
    <name type="scientific">Rhizodiscina lignyota</name>
    <dbReference type="NCBI Taxonomy" id="1504668"/>
    <lineage>
        <taxon>Eukaryota</taxon>
        <taxon>Fungi</taxon>
        <taxon>Dikarya</taxon>
        <taxon>Ascomycota</taxon>
        <taxon>Pezizomycotina</taxon>
        <taxon>Dothideomycetes</taxon>
        <taxon>Pleosporomycetidae</taxon>
        <taxon>Aulographales</taxon>
        <taxon>Rhizodiscinaceae</taxon>
        <taxon>Rhizodiscina</taxon>
    </lineage>
</organism>
<evidence type="ECO:0000313" key="11">
    <source>
        <dbReference type="Proteomes" id="UP000799772"/>
    </source>
</evidence>
<feature type="region of interest" description="Disordered" evidence="9">
    <location>
        <begin position="474"/>
        <end position="789"/>
    </location>
</feature>
<comment type="subcellular location">
    <subcellularLocation>
        <location evidence="2 8">Cytoplasm</location>
    </subcellularLocation>
</comment>
<feature type="compositionally biased region" description="Acidic residues" evidence="9">
    <location>
        <begin position="60"/>
        <end position="71"/>
    </location>
</feature>
<feature type="compositionally biased region" description="Basic and acidic residues" evidence="9">
    <location>
        <begin position="391"/>
        <end position="401"/>
    </location>
</feature>
<feature type="region of interest" description="Disordered" evidence="9">
    <location>
        <begin position="1"/>
        <end position="158"/>
    </location>
</feature>
<evidence type="ECO:0000256" key="4">
    <source>
        <dbReference type="ARBA" id="ARBA00020733"/>
    </source>
</evidence>
<dbReference type="Proteomes" id="UP000799772">
    <property type="component" value="Unassembled WGS sequence"/>
</dbReference>
<evidence type="ECO:0000313" key="10">
    <source>
        <dbReference type="EMBL" id="KAF2097488.1"/>
    </source>
</evidence>
<accession>A0A9P4ICI4</accession>
<feature type="compositionally biased region" description="Polar residues" evidence="9">
    <location>
        <begin position="696"/>
        <end position="711"/>
    </location>
</feature>
<feature type="compositionally biased region" description="Basic residues" evidence="9">
    <location>
        <begin position="93"/>
        <end position="104"/>
    </location>
</feature>
<feature type="region of interest" description="Disordered" evidence="9">
    <location>
        <begin position="830"/>
        <end position="977"/>
    </location>
</feature>
<feature type="compositionally biased region" description="Low complexity" evidence="9">
    <location>
        <begin position="16"/>
        <end position="25"/>
    </location>
</feature>
<dbReference type="GO" id="GO:0005737">
    <property type="term" value="C:cytoplasm"/>
    <property type="evidence" value="ECO:0007669"/>
    <property type="project" value="UniProtKB-SubCell"/>
</dbReference>
<reference evidence="10" key="1">
    <citation type="journal article" date="2020" name="Stud. Mycol.">
        <title>101 Dothideomycetes genomes: a test case for predicting lifestyles and emergence of pathogens.</title>
        <authorList>
            <person name="Haridas S."/>
            <person name="Albert R."/>
            <person name="Binder M."/>
            <person name="Bloem J."/>
            <person name="Labutti K."/>
            <person name="Salamov A."/>
            <person name="Andreopoulos B."/>
            <person name="Baker S."/>
            <person name="Barry K."/>
            <person name="Bills G."/>
            <person name="Bluhm B."/>
            <person name="Cannon C."/>
            <person name="Castanera R."/>
            <person name="Culley D."/>
            <person name="Daum C."/>
            <person name="Ezra D."/>
            <person name="Gonzalez J."/>
            <person name="Henrissat B."/>
            <person name="Kuo A."/>
            <person name="Liang C."/>
            <person name="Lipzen A."/>
            <person name="Lutzoni F."/>
            <person name="Magnuson J."/>
            <person name="Mondo S."/>
            <person name="Nolan M."/>
            <person name="Ohm R."/>
            <person name="Pangilinan J."/>
            <person name="Park H.-J."/>
            <person name="Ramirez L."/>
            <person name="Alfaro M."/>
            <person name="Sun H."/>
            <person name="Tritt A."/>
            <person name="Yoshinaga Y."/>
            <person name="Zwiers L.-H."/>
            <person name="Turgeon B."/>
            <person name="Goodwin S."/>
            <person name="Spatafora J."/>
            <person name="Crous P."/>
            <person name="Grigoriev I."/>
        </authorList>
    </citation>
    <scope>NUCLEOTIDE SEQUENCE</scope>
    <source>
        <strain evidence="10">CBS 133067</strain>
    </source>
</reference>
<dbReference type="OrthoDB" id="21629at2759"/>
<feature type="compositionally biased region" description="Acidic residues" evidence="9">
    <location>
        <begin position="402"/>
        <end position="431"/>
    </location>
</feature>
<dbReference type="InterPro" id="IPR051195">
    <property type="entry name" value="Fungal_stress_NST1"/>
</dbReference>
<comment type="similarity">
    <text evidence="3 8">Belongs to the NST1 family.</text>
</comment>
<evidence type="ECO:0000256" key="8">
    <source>
        <dbReference type="RuleBase" id="RU049441"/>
    </source>
</evidence>